<dbReference type="Proteomes" id="UP000323717">
    <property type="component" value="Unassembled WGS sequence"/>
</dbReference>
<feature type="non-terminal residue" evidence="3">
    <location>
        <position position="1"/>
    </location>
</feature>
<reference evidence="3 4" key="1">
    <citation type="journal article" date="2019" name="Nat. Med.">
        <title>A library of human gut bacterial isolates paired with longitudinal multiomics data enables mechanistic microbiome research.</title>
        <authorList>
            <person name="Poyet M."/>
            <person name="Groussin M."/>
            <person name="Gibbons S.M."/>
            <person name="Avila-Pacheco J."/>
            <person name="Jiang X."/>
            <person name="Kearney S.M."/>
            <person name="Perrotta A.R."/>
            <person name="Berdy B."/>
            <person name="Zhao S."/>
            <person name="Lieberman T.D."/>
            <person name="Swanson P.K."/>
            <person name="Smith M."/>
            <person name="Roesemann S."/>
            <person name="Alexander J.E."/>
            <person name="Rich S.A."/>
            <person name="Livny J."/>
            <person name="Vlamakis H."/>
            <person name="Clish C."/>
            <person name="Bullock K."/>
            <person name="Deik A."/>
            <person name="Scott J."/>
            <person name="Pierce K.A."/>
            <person name="Xavier R.J."/>
            <person name="Alm E.J."/>
        </authorList>
    </citation>
    <scope>NUCLEOTIDE SEQUENCE [LARGE SCALE GENOMIC DNA]</scope>
    <source>
        <strain evidence="3 4">BIOML-A163</strain>
    </source>
</reference>
<organism evidence="3 4">
    <name type="scientific">Bacteroides ovatus</name>
    <dbReference type="NCBI Taxonomy" id="28116"/>
    <lineage>
        <taxon>Bacteria</taxon>
        <taxon>Pseudomonadati</taxon>
        <taxon>Bacteroidota</taxon>
        <taxon>Bacteroidia</taxon>
        <taxon>Bacteroidales</taxon>
        <taxon>Bacteroidaceae</taxon>
        <taxon>Bacteroides</taxon>
    </lineage>
</organism>
<sequence>AIMFGGRIPNYHKYADKMRPKEYIERVRQREIYDPVLTFQLSNDFHVRKVMTNYLPNDEESKHYACLLQWDNIYYQPPTQEYISPKTTVRVGLVQWQMRSYKTLDDLFEQVEFFVDAVSDYKSDFVLFPEYFNAPLMSKYNDKGESQAIRGLAKYTDEIRERFMNLAISYNINIITGSMPYVKEDGLLYNVGFLCRRDGTYEMYEKLHVTPDEIKSWGLNGGKLLNTFDTDCAKIGVLICYDVEFPELSRLMADQGMQILFVPFLTDTQNAYSRVRVCAQARAIENECFVVIAGSVGNLPRVHNMDIQYAQSGVFTPCDFAFPTDGKRAEATPNTEMILVSDVDLDLLNELHTYGSVRNLKDRRNDLYEVRYKK</sequence>
<accession>A0A5M5BUR7</accession>
<protein>
    <submittedName>
        <fullName evidence="3">Carbon-nitrogen hydrolase family protein</fullName>
    </submittedName>
</protein>
<feature type="domain" description="CN hydrolase" evidence="2">
    <location>
        <begin position="89"/>
        <end position="345"/>
    </location>
</feature>
<dbReference type="PANTHER" id="PTHR23088">
    <property type="entry name" value="NITRILASE-RELATED"/>
    <property type="match status" value="1"/>
</dbReference>
<dbReference type="EMBL" id="VWLE01000854">
    <property type="protein sequence ID" value="KAA3933508.1"/>
    <property type="molecule type" value="Genomic_DNA"/>
</dbReference>
<keyword evidence="3" id="KW-0378">Hydrolase</keyword>
<comment type="similarity">
    <text evidence="1">Belongs to the carbon-nitrogen hydrolase superfamily. NIT1/NIT2 family.</text>
</comment>
<evidence type="ECO:0000313" key="4">
    <source>
        <dbReference type="Proteomes" id="UP000323717"/>
    </source>
</evidence>
<dbReference type="PROSITE" id="PS50263">
    <property type="entry name" value="CN_HYDROLASE"/>
    <property type="match status" value="1"/>
</dbReference>
<dbReference type="GO" id="GO:0016787">
    <property type="term" value="F:hydrolase activity"/>
    <property type="evidence" value="ECO:0007669"/>
    <property type="project" value="UniProtKB-KW"/>
</dbReference>
<comment type="caution">
    <text evidence="3">The sequence shown here is derived from an EMBL/GenBank/DDBJ whole genome shotgun (WGS) entry which is preliminary data.</text>
</comment>
<evidence type="ECO:0000259" key="2">
    <source>
        <dbReference type="PROSITE" id="PS50263"/>
    </source>
</evidence>
<dbReference type="Gene3D" id="3.40.630.30">
    <property type="match status" value="1"/>
</dbReference>
<dbReference type="CDD" id="cd07574">
    <property type="entry name" value="nitrilase_Rim1_like"/>
    <property type="match status" value="1"/>
</dbReference>
<dbReference type="InterPro" id="IPR001110">
    <property type="entry name" value="UPF0012_CS"/>
</dbReference>
<dbReference type="PROSITE" id="PS01227">
    <property type="entry name" value="UPF0012"/>
    <property type="match status" value="1"/>
</dbReference>
<dbReference type="Pfam" id="PF00795">
    <property type="entry name" value="CN_hydrolase"/>
    <property type="match status" value="1"/>
</dbReference>
<dbReference type="InterPro" id="IPR003010">
    <property type="entry name" value="C-N_Hydrolase"/>
</dbReference>
<name>A0A5M5BUR7_BACOV</name>
<dbReference type="Gene3D" id="3.60.110.10">
    <property type="entry name" value="Carbon-nitrogen hydrolase"/>
    <property type="match status" value="1"/>
</dbReference>
<dbReference type="AlphaFoldDB" id="A0A5M5BUR7"/>
<dbReference type="SUPFAM" id="SSF56317">
    <property type="entry name" value="Carbon-nitrogen hydrolase"/>
    <property type="match status" value="1"/>
</dbReference>
<proteinExistence type="inferred from homology"/>
<dbReference type="InterPro" id="IPR036526">
    <property type="entry name" value="C-N_Hydrolase_sf"/>
</dbReference>
<evidence type="ECO:0000313" key="3">
    <source>
        <dbReference type="EMBL" id="KAA3933508.1"/>
    </source>
</evidence>
<gene>
    <name evidence="3" type="ORF">F3D71_29765</name>
</gene>
<dbReference type="PANTHER" id="PTHR23088:SF50">
    <property type="entry name" value="HYDROLASE YHCX"/>
    <property type="match status" value="1"/>
</dbReference>
<evidence type="ECO:0000256" key="1">
    <source>
        <dbReference type="ARBA" id="ARBA00010613"/>
    </source>
</evidence>